<dbReference type="Proteomes" id="UP000185568">
    <property type="component" value="Unassembled WGS sequence"/>
</dbReference>
<sequence>MSVMNTQTWICDFVTACQKKTGKDPYFSQCDTVGSPLTKWFPDLSPAELHYHLLVHGLFEPYEWINMENTVHEMDKNNIWKMVNREYNRLKNKWKGPEIPIFIFPVRQAHLAADKRAVKKNGLAFKKAIFLFLAPDLAKEEIKAALAHEYNHVCRLTHLNVDDHQLSLKEALIIEGLGEFAVKELYGEKWLAPWTGLYSFADIADIWNHRFVPALHLAGKDSCDDFLYGREDRQLPKWIGYHIGFQIVDTYETRLGPFPNNELYTKSSDELIAGSIFAYENRSETRENQEGHQFD</sequence>
<dbReference type="InterPro" id="IPR018728">
    <property type="entry name" value="DUF2268"/>
</dbReference>
<protein>
    <recommendedName>
        <fullName evidence="1">DUF2268 domain-containing protein</fullName>
    </recommendedName>
</protein>
<keyword evidence="3" id="KW-1185">Reference proteome</keyword>
<dbReference type="EMBL" id="MSDU01000022">
    <property type="protein sequence ID" value="OLN22235.1"/>
    <property type="molecule type" value="Genomic_DNA"/>
</dbReference>
<evidence type="ECO:0000313" key="3">
    <source>
        <dbReference type="Proteomes" id="UP000185568"/>
    </source>
</evidence>
<name>A0A1Q8Q4L9_9BACI</name>
<dbReference type="OrthoDB" id="2449457at2"/>
<reference evidence="2 3" key="1">
    <citation type="submission" date="2016-12" db="EMBL/GenBank/DDBJ databases">
        <title>Domibacillus antri genome sequencing.</title>
        <authorList>
            <person name="Verma A."/>
            <person name="Krishnamurthi S."/>
        </authorList>
    </citation>
    <scope>NUCLEOTIDE SEQUENCE [LARGE SCALE GENOMIC DNA]</scope>
    <source>
        <strain evidence="2 3">XD80</strain>
    </source>
</reference>
<dbReference type="AlphaFoldDB" id="A0A1Q8Q4L9"/>
<dbReference type="Pfam" id="PF10026">
    <property type="entry name" value="DUF2268"/>
    <property type="match status" value="1"/>
</dbReference>
<proteinExistence type="predicted"/>
<gene>
    <name evidence="2" type="ORF">BTO30_10835</name>
</gene>
<dbReference type="STRING" id="1714264.BTO30_10835"/>
<accession>A0A1Q8Q4L9</accession>
<organism evidence="2 3">
    <name type="scientific">Domibacillus antri</name>
    <dbReference type="NCBI Taxonomy" id="1714264"/>
    <lineage>
        <taxon>Bacteria</taxon>
        <taxon>Bacillati</taxon>
        <taxon>Bacillota</taxon>
        <taxon>Bacilli</taxon>
        <taxon>Bacillales</taxon>
        <taxon>Bacillaceae</taxon>
        <taxon>Domibacillus</taxon>
    </lineage>
</organism>
<comment type="caution">
    <text evidence="2">The sequence shown here is derived from an EMBL/GenBank/DDBJ whole genome shotgun (WGS) entry which is preliminary data.</text>
</comment>
<evidence type="ECO:0000313" key="2">
    <source>
        <dbReference type="EMBL" id="OLN22235.1"/>
    </source>
</evidence>
<evidence type="ECO:0000259" key="1">
    <source>
        <dbReference type="Pfam" id="PF10026"/>
    </source>
</evidence>
<feature type="domain" description="DUF2268" evidence="1">
    <location>
        <begin position="79"/>
        <end position="253"/>
    </location>
</feature>